<dbReference type="InterPro" id="IPR013240">
    <property type="entry name" value="DNA-dir_RNA_pol1_su_RPA34"/>
</dbReference>
<gene>
    <name evidence="2" type="ORF">BDN70DRAFT_856166</name>
</gene>
<evidence type="ECO:0000313" key="2">
    <source>
        <dbReference type="EMBL" id="KAF9480892.1"/>
    </source>
</evidence>
<dbReference type="AlphaFoldDB" id="A0A9P6CVL8"/>
<evidence type="ECO:0000256" key="1">
    <source>
        <dbReference type="SAM" id="MobiDB-lite"/>
    </source>
</evidence>
<feature type="region of interest" description="Disordered" evidence="1">
    <location>
        <begin position="230"/>
        <end position="278"/>
    </location>
</feature>
<dbReference type="Gene3D" id="6.20.250.70">
    <property type="match status" value="1"/>
</dbReference>
<dbReference type="Pfam" id="PF08208">
    <property type="entry name" value="RNA_polI_A34"/>
    <property type="match status" value="1"/>
</dbReference>
<dbReference type="Proteomes" id="UP000807469">
    <property type="component" value="Unassembled WGS sequence"/>
</dbReference>
<organism evidence="2 3">
    <name type="scientific">Pholiota conissans</name>
    <dbReference type="NCBI Taxonomy" id="109636"/>
    <lineage>
        <taxon>Eukaryota</taxon>
        <taxon>Fungi</taxon>
        <taxon>Dikarya</taxon>
        <taxon>Basidiomycota</taxon>
        <taxon>Agaricomycotina</taxon>
        <taxon>Agaricomycetes</taxon>
        <taxon>Agaricomycetidae</taxon>
        <taxon>Agaricales</taxon>
        <taxon>Agaricineae</taxon>
        <taxon>Strophariaceae</taxon>
        <taxon>Pholiota</taxon>
    </lineage>
</organism>
<dbReference type="OrthoDB" id="76224at2759"/>
<name>A0A9P6CVL8_9AGAR</name>
<sequence length="278" mass="30094">MARPSPSPGASSSSSSGTPPPTVSASKKQKTTTKSKGKTTDAGKNEGVDLNWAYAPPSDRVCITEDVDAEEFDWDAVKNDDDVELWLIRVPDSVKPKYLENIKVDIPSSSKSARIGTLTRKHMSYDIWSVGDDADNLPTGGEEIKSLSCLLPRKGKKGALYPAPKPIARHIVVSAQPVKPTLATSIVHQNPARFAYPEEVLKHRYVPYNSVAVAEPQEVNTMDIDVLPEEPVKSPEVPKTAVAKVKDEAKASKGKKRKGDVVDAVDTPTKKTKKSKVA</sequence>
<proteinExistence type="predicted"/>
<feature type="compositionally biased region" description="Basic and acidic residues" evidence="1">
    <location>
        <begin position="38"/>
        <end position="47"/>
    </location>
</feature>
<accession>A0A9P6CVL8</accession>
<feature type="region of interest" description="Disordered" evidence="1">
    <location>
        <begin position="1"/>
        <end position="53"/>
    </location>
</feature>
<dbReference type="EMBL" id="MU155187">
    <property type="protein sequence ID" value="KAF9480892.1"/>
    <property type="molecule type" value="Genomic_DNA"/>
</dbReference>
<feature type="compositionally biased region" description="Basic residues" evidence="1">
    <location>
        <begin position="27"/>
        <end position="37"/>
    </location>
</feature>
<comment type="caution">
    <text evidence="2">The sequence shown here is derived from an EMBL/GenBank/DDBJ whole genome shotgun (WGS) entry which is preliminary data.</text>
</comment>
<reference evidence="2" key="1">
    <citation type="submission" date="2020-11" db="EMBL/GenBank/DDBJ databases">
        <authorList>
            <consortium name="DOE Joint Genome Institute"/>
            <person name="Ahrendt S."/>
            <person name="Riley R."/>
            <person name="Andreopoulos W."/>
            <person name="Labutti K."/>
            <person name="Pangilinan J."/>
            <person name="Ruiz-Duenas F.J."/>
            <person name="Barrasa J.M."/>
            <person name="Sanchez-Garcia M."/>
            <person name="Camarero S."/>
            <person name="Miyauchi S."/>
            <person name="Serrano A."/>
            <person name="Linde D."/>
            <person name="Babiker R."/>
            <person name="Drula E."/>
            <person name="Ayuso-Fernandez I."/>
            <person name="Pacheco R."/>
            <person name="Padilla G."/>
            <person name="Ferreira P."/>
            <person name="Barriuso J."/>
            <person name="Kellner H."/>
            <person name="Castanera R."/>
            <person name="Alfaro M."/>
            <person name="Ramirez L."/>
            <person name="Pisabarro A.G."/>
            <person name="Kuo A."/>
            <person name="Tritt A."/>
            <person name="Lipzen A."/>
            <person name="He G."/>
            <person name="Yan M."/>
            <person name="Ng V."/>
            <person name="Cullen D."/>
            <person name="Martin F."/>
            <person name="Rosso M.-N."/>
            <person name="Henrissat B."/>
            <person name="Hibbett D."/>
            <person name="Martinez A.T."/>
            <person name="Grigoriev I.V."/>
        </authorList>
    </citation>
    <scope>NUCLEOTIDE SEQUENCE</scope>
    <source>
        <strain evidence="2">CIRM-BRFM 674</strain>
    </source>
</reference>
<feature type="compositionally biased region" description="Low complexity" evidence="1">
    <location>
        <begin position="8"/>
        <end position="17"/>
    </location>
</feature>
<evidence type="ECO:0000313" key="3">
    <source>
        <dbReference type="Proteomes" id="UP000807469"/>
    </source>
</evidence>
<dbReference type="GO" id="GO:0006360">
    <property type="term" value="P:transcription by RNA polymerase I"/>
    <property type="evidence" value="ECO:0007669"/>
    <property type="project" value="InterPro"/>
</dbReference>
<protein>
    <submittedName>
        <fullName evidence="2">Uncharacterized protein</fullName>
    </submittedName>
</protein>
<keyword evidence="3" id="KW-1185">Reference proteome</keyword>